<dbReference type="GO" id="GO:0016757">
    <property type="term" value="F:glycosyltransferase activity"/>
    <property type="evidence" value="ECO:0007669"/>
    <property type="project" value="InterPro"/>
</dbReference>
<dbReference type="STRING" id="69395.AQ619_07835"/>
<proteinExistence type="predicted"/>
<dbReference type="InterPro" id="IPR002201">
    <property type="entry name" value="Glyco_trans_9"/>
</dbReference>
<dbReference type="KEGG" id="chq:AQ619_07835"/>
<name>A0A0P0NZH1_9CAUL</name>
<keyword evidence="2" id="KW-1185">Reference proteome</keyword>
<gene>
    <name evidence="1" type="ORF">AQ619_07835</name>
</gene>
<dbReference type="AlphaFoldDB" id="A0A0P0NZH1"/>
<reference evidence="1 2" key="1">
    <citation type="submission" date="2015-10" db="EMBL/GenBank/DDBJ databases">
        <title>Conservation of the essential genome among Caulobacter and Brevundimonas species.</title>
        <authorList>
            <person name="Scott D."/>
            <person name="Ely B."/>
        </authorList>
    </citation>
    <scope>NUCLEOTIDE SEQUENCE [LARGE SCALE GENOMIC DNA]</scope>
    <source>
        <strain evidence="1 2">CB4</strain>
    </source>
</reference>
<sequence>MAAGMSKDKDLKTFERAWSLLASGQYAEGFALWETVRFRRGSSPTPKPKLSFPEWHGEAVSSLLVLPEQGLGDQIQFARFVPDLVARGISVTVYTHPALAALFSGLGAKVRPVDGKVSIERHDAWIMLGSLPHRLGLTLSMLSGRPYLSAPPGRLEAWPSHIRHGVVWRGNPRHANDMHRSLTADDAAPLLKMHGAVSLHPEDTKVRDMADTAAILDKLESVVTVDTSVAHLAGAMGKRTLLLLPASRPDWRWLQDRSDSPWYDSIEILRQTRPCDWGETVASAIGWLQAEPPQG</sequence>
<dbReference type="SUPFAM" id="SSF53756">
    <property type="entry name" value="UDP-Glycosyltransferase/glycogen phosphorylase"/>
    <property type="match status" value="1"/>
</dbReference>
<dbReference type="Pfam" id="PF01075">
    <property type="entry name" value="Glyco_transf_9"/>
    <property type="match status" value="1"/>
</dbReference>
<dbReference type="EMBL" id="CP013002">
    <property type="protein sequence ID" value="ALL13269.1"/>
    <property type="molecule type" value="Genomic_DNA"/>
</dbReference>
<dbReference type="Gene3D" id="3.40.50.2000">
    <property type="entry name" value="Glycogen Phosphorylase B"/>
    <property type="match status" value="1"/>
</dbReference>
<accession>A0A0P0NZH1</accession>
<dbReference type="Proteomes" id="UP000056905">
    <property type="component" value="Chromosome"/>
</dbReference>
<evidence type="ECO:0000313" key="1">
    <source>
        <dbReference type="EMBL" id="ALL13269.1"/>
    </source>
</evidence>
<evidence type="ECO:0000313" key="2">
    <source>
        <dbReference type="Proteomes" id="UP000056905"/>
    </source>
</evidence>
<dbReference type="OrthoDB" id="7190635at2"/>
<organism evidence="1 2">
    <name type="scientific">Caulobacter henricii</name>
    <dbReference type="NCBI Taxonomy" id="69395"/>
    <lineage>
        <taxon>Bacteria</taxon>
        <taxon>Pseudomonadati</taxon>
        <taxon>Pseudomonadota</taxon>
        <taxon>Alphaproteobacteria</taxon>
        <taxon>Caulobacterales</taxon>
        <taxon>Caulobacteraceae</taxon>
        <taxon>Caulobacter</taxon>
    </lineage>
</organism>
<protein>
    <submittedName>
        <fullName evidence="1">Uncharacterized protein</fullName>
    </submittedName>
</protein>